<dbReference type="AlphaFoldDB" id="A0A1B0BL87"/>
<keyword evidence="3" id="KW-1185">Reference proteome</keyword>
<evidence type="ECO:0000256" key="1">
    <source>
        <dbReference type="SAM" id="Phobius"/>
    </source>
</evidence>
<organism evidence="2 3">
    <name type="scientific">Glossina palpalis gambiensis</name>
    <dbReference type="NCBI Taxonomy" id="67801"/>
    <lineage>
        <taxon>Eukaryota</taxon>
        <taxon>Metazoa</taxon>
        <taxon>Ecdysozoa</taxon>
        <taxon>Arthropoda</taxon>
        <taxon>Hexapoda</taxon>
        <taxon>Insecta</taxon>
        <taxon>Pterygota</taxon>
        <taxon>Neoptera</taxon>
        <taxon>Endopterygota</taxon>
        <taxon>Diptera</taxon>
        <taxon>Brachycera</taxon>
        <taxon>Muscomorpha</taxon>
        <taxon>Hippoboscoidea</taxon>
        <taxon>Glossinidae</taxon>
        <taxon>Glossina</taxon>
    </lineage>
</organism>
<evidence type="ECO:0000313" key="2">
    <source>
        <dbReference type="EnsemblMetazoa" id="GPPI033625-PA"/>
    </source>
</evidence>
<protein>
    <submittedName>
        <fullName evidence="2">Uncharacterized protein</fullName>
    </submittedName>
</protein>
<dbReference type="EnsemblMetazoa" id="GPPI033625-RA">
    <property type="protein sequence ID" value="GPPI033625-PA"/>
    <property type="gene ID" value="GPPI033625"/>
</dbReference>
<proteinExistence type="predicted"/>
<accession>A0A1B0BL87</accession>
<dbReference type="Proteomes" id="UP000092460">
    <property type="component" value="Unassembled WGS sequence"/>
</dbReference>
<sequence>MEQFFDLENRYMYSKEQRYQDFMPRNNIAIQSEAIGKQSYRKGVKVLADPIDVMNISSVAISHWEMRCIASFFRKIVSATVAVAIVMQYYYVFSATNSVRILLRTTTTESAIGLN</sequence>
<evidence type="ECO:0000313" key="3">
    <source>
        <dbReference type="Proteomes" id="UP000092460"/>
    </source>
</evidence>
<keyword evidence="1" id="KW-0472">Membrane</keyword>
<keyword evidence="1" id="KW-1133">Transmembrane helix</keyword>
<reference evidence="3" key="1">
    <citation type="submission" date="2015-01" db="EMBL/GenBank/DDBJ databases">
        <authorList>
            <person name="Aksoy S."/>
            <person name="Warren W."/>
            <person name="Wilson R.K."/>
        </authorList>
    </citation>
    <scope>NUCLEOTIDE SEQUENCE [LARGE SCALE GENOMIC DNA]</scope>
    <source>
        <strain evidence="3">IAEA</strain>
    </source>
</reference>
<reference evidence="2" key="2">
    <citation type="submission" date="2020-05" db="UniProtKB">
        <authorList>
            <consortium name="EnsemblMetazoa"/>
        </authorList>
    </citation>
    <scope>IDENTIFICATION</scope>
    <source>
        <strain evidence="2">IAEA</strain>
    </source>
</reference>
<dbReference type="EMBL" id="JXJN01016242">
    <property type="status" value="NOT_ANNOTATED_CDS"/>
    <property type="molecule type" value="Genomic_DNA"/>
</dbReference>
<name>A0A1B0BL87_9MUSC</name>
<keyword evidence="1" id="KW-0812">Transmembrane</keyword>
<dbReference type="VEuPathDB" id="VectorBase:GPPI033625"/>
<feature type="transmembrane region" description="Helical" evidence="1">
    <location>
        <begin position="72"/>
        <end position="92"/>
    </location>
</feature>